<evidence type="ECO:0000313" key="2">
    <source>
        <dbReference type="EMBL" id="QFZ23886.1"/>
    </source>
</evidence>
<protein>
    <submittedName>
        <fullName evidence="2">Uncharacterized protein</fullName>
    </submittedName>
</protein>
<proteinExistence type="predicted"/>
<reference evidence="3" key="1">
    <citation type="journal article" date="2021" name="Curr. Microbiol.">
        <title>Complete genome of nocamycin-producing strain Saccharothrix syringae NRRL B-16468 reveals the biosynthetic potential for secondary metabolites.</title>
        <authorList>
            <person name="Mo X."/>
            <person name="Yang S."/>
        </authorList>
    </citation>
    <scope>NUCLEOTIDE SEQUENCE [LARGE SCALE GENOMIC DNA]</scope>
    <source>
        <strain evidence="3">ATCC 51364 / DSM 43886 / JCM 6844 / KCTC 9398 / NBRC 14523 / NRRL B-16468 / INA 2240</strain>
    </source>
</reference>
<gene>
    <name evidence="2" type="ORF">EKG83_46325</name>
</gene>
<dbReference type="RefSeq" id="WP_033428220.1">
    <property type="nucleotide sequence ID" value="NZ_CP034550.1"/>
</dbReference>
<name>A0A5Q0HCB1_SACSY</name>
<feature type="region of interest" description="Disordered" evidence="1">
    <location>
        <begin position="200"/>
        <end position="220"/>
    </location>
</feature>
<dbReference type="KEGG" id="ssyi:EKG83_46325"/>
<evidence type="ECO:0000256" key="1">
    <source>
        <dbReference type="SAM" id="MobiDB-lite"/>
    </source>
</evidence>
<dbReference type="AlphaFoldDB" id="A0A5Q0HCB1"/>
<dbReference type="OrthoDB" id="3682613at2"/>
<feature type="compositionally biased region" description="Low complexity" evidence="1">
    <location>
        <begin position="153"/>
        <end position="165"/>
    </location>
</feature>
<dbReference type="EMBL" id="CP034550">
    <property type="protein sequence ID" value="QFZ23886.1"/>
    <property type="molecule type" value="Genomic_DNA"/>
</dbReference>
<keyword evidence="3" id="KW-1185">Reference proteome</keyword>
<sequence length="283" mass="28284">MSAVDQRAGTGAGRVRRLLSRALLVVGGTLAGTAAAWALTAAPAAAAAPVDHEVVVGHAAEGSRDSLREVVAPIGQGRVGREPIGASPLGSTDVGGAVRELDAALRSPRVQEPQRPDLGRVAEEIRDTVEHVGTWFQPRAPKQVTTDDAVGGTPAQHATETTPATTAAVPVTAGTPVVHGVFGKLSRLWLDLATGATTAPVADQGSTLPGDPSGLPLMPFAPPLGAPAHCTCGGDASGSQGGGSGPYATASAHTSDTAVARALFPATVRTVVMPGKQPGITPD</sequence>
<accession>A0A5Q0HCB1</accession>
<evidence type="ECO:0000313" key="3">
    <source>
        <dbReference type="Proteomes" id="UP000325787"/>
    </source>
</evidence>
<feature type="region of interest" description="Disordered" evidence="1">
    <location>
        <begin position="144"/>
        <end position="165"/>
    </location>
</feature>
<dbReference type="Proteomes" id="UP000325787">
    <property type="component" value="Chromosome"/>
</dbReference>
<organism evidence="2 3">
    <name type="scientific">Saccharothrix syringae</name>
    <name type="common">Nocardiopsis syringae</name>
    <dbReference type="NCBI Taxonomy" id="103733"/>
    <lineage>
        <taxon>Bacteria</taxon>
        <taxon>Bacillati</taxon>
        <taxon>Actinomycetota</taxon>
        <taxon>Actinomycetes</taxon>
        <taxon>Pseudonocardiales</taxon>
        <taxon>Pseudonocardiaceae</taxon>
        <taxon>Saccharothrix</taxon>
    </lineage>
</organism>
<dbReference type="PROSITE" id="PS51318">
    <property type="entry name" value="TAT"/>
    <property type="match status" value="1"/>
</dbReference>
<dbReference type="InterPro" id="IPR006311">
    <property type="entry name" value="TAT_signal"/>
</dbReference>